<sequence>MQGRPEVPRGPHSLLPPTLLASHQGEPSSIPGGVAPGFSLVEIVSDNAIGQRVFSGISRFPRPCSPTLLRTHLASPLPTLKTSLLRATQISSLPHSSLEVNDIPEEVDCDTTVGDSSEEVAGTVSIMLEEVDGSAATDLLIPSATSELKICRGGAGLRIHDTIPRLQVGHPTPELFTCPAAPCRLGNQKFDAKNTHLSLPHLLETTGGMAAIYLQCVPHDRMGQAHLARYGACTSGAHVVDVLTYHFLKTHEEGTASNTHVSLKHGNYPISTGNKKNTGSSHLYSELGKNGLICRLKQGPNDYGTWFETAILSSDDATEIFNVKEHENRNALVCAKILNMGDIVSVPLDQKSSFSKPEHLIVYDIVVRSKRKKRYVSVQHHRLQHLFAVAHKLRLGRQSDKDFVRRIHLVDDIVQAIHAIHRFYSNGKSRFVQFQQTHTPAKWRHRPGKILERPFANPEHGSLLACRQPSQQHAVANLTQGLSKVLTLLWIAYTSLNTSALSRALFRRRGSMRVYTRTRAPISKQGPLSADARIARETNATPRKRTQWKSMNRLACSPPTKANRVQYLAGSPDFCKWELCMTMALVIWFSRGYSVFPAPSFRRRSIFTTITLIGSQDLAELENFANSSRDNIDVKHIRSEVTLANGSQFIRPALHVSETITDLQENTSRIPELPCVGQQPMNTQLRLHLLGSPLVDDWLIINAVKYRLVSGVVWTNRTMASSNTDTNRTGVLAVVDIVCFDALLVYDSTSRTAMIERVATRTVETYTMALAWFDLTVF</sequence>
<evidence type="ECO:0000256" key="1">
    <source>
        <dbReference type="SAM" id="MobiDB-lite"/>
    </source>
</evidence>
<gene>
    <name evidence="2" type="ORF">PR048_022126</name>
</gene>
<comment type="caution">
    <text evidence="2">The sequence shown here is derived from an EMBL/GenBank/DDBJ whole genome shotgun (WGS) entry which is preliminary data.</text>
</comment>
<dbReference type="Proteomes" id="UP001159363">
    <property type="component" value="Chromosome 7"/>
</dbReference>
<organism evidence="2 3">
    <name type="scientific">Dryococelus australis</name>
    <dbReference type="NCBI Taxonomy" id="614101"/>
    <lineage>
        <taxon>Eukaryota</taxon>
        <taxon>Metazoa</taxon>
        <taxon>Ecdysozoa</taxon>
        <taxon>Arthropoda</taxon>
        <taxon>Hexapoda</taxon>
        <taxon>Insecta</taxon>
        <taxon>Pterygota</taxon>
        <taxon>Neoptera</taxon>
        <taxon>Polyneoptera</taxon>
        <taxon>Phasmatodea</taxon>
        <taxon>Verophasmatodea</taxon>
        <taxon>Anareolatae</taxon>
        <taxon>Phasmatidae</taxon>
        <taxon>Eurycanthinae</taxon>
        <taxon>Dryococelus</taxon>
    </lineage>
</organism>
<evidence type="ECO:0000313" key="2">
    <source>
        <dbReference type="EMBL" id="KAJ8877671.1"/>
    </source>
</evidence>
<feature type="region of interest" description="Disordered" evidence="1">
    <location>
        <begin position="1"/>
        <end position="31"/>
    </location>
</feature>
<proteinExistence type="predicted"/>
<evidence type="ECO:0000313" key="3">
    <source>
        <dbReference type="Proteomes" id="UP001159363"/>
    </source>
</evidence>
<protein>
    <submittedName>
        <fullName evidence="2">Uncharacterized protein</fullName>
    </submittedName>
</protein>
<reference evidence="2 3" key="1">
    <citation type="submission" date="2023-02" db="EMBL/GenBank/DDBJ databases">
        <title>LHISI_Scaffold_Assembly.</title>
        <authorList>
            <person name="Stuart O.P."/>
            <person name="Cleave R."/>
            <person name="Magrath M.J.L."/>
            <person name="Mikheyev A.S."/>
        </authorList>
    </citation>
    <scope>NUCLEOTIDE SEQUENCE [LARGE SCALE GENOMIC DNA]</scope>
    <source>
        <strain evidence="2">Daus_M_001</strain>
        <tissue evidence="2">Leg muscle</tissue>
    </source>
</reference>
<keyword evidence="3" id="KW-1185">Reference proteome</keyword>
<dbReference type="EMBL" id="JARBHB010000008">
    <property type="protein sequence ID" value="KAJ8877671.1"/>
    <property type="molecule type" value="Genomic_DNA"/>
</dbReference>
<accession>A0ABQ9H0D6</accession>
<name>A0ABQ9H0D6_9NEOP</name>